<dbReference type="OrthoDB" id="336088at2759"/>
<dbReference type="Pfam" id="PF13831">
    <property type="entry name" value="PHD_2"/>
    <property type="match status" value="1"/>
</dbReference>
<dbReference type="PANTHER" id="PTHR47672:SF1">
    <property type="entry name" value="E3 UBIQUITIN-PROTEIN LIGASE SNT2"/>
    <property type="match status" value="1"/>
</dbReference>
<dbReference type="Gene3D" id="3.30.40.10">
    <property type="entry name" value="Zinc/RING finger domain, C3HC4 (zinc finger)"/>
    <property type="match status" value="3"/>
</dbReference>
<feature type="compositionally biased region" description="Pro residues" evidence="6">
    <location>
        <begin position="1783"/>
        <end position="1796"/>
    </location>
</feature>
<dbReference type="InterPro" id="IPR019787">
    <property type="entry name" value="Znf_PHD-finger"/>
</dbReference>
<keyword evidence="1" id="KW-0479">Metal-binding</keyword>
<evidence type="ECO:0000259" key="10">
    <source>
        <dbReference type="PROSITE" id="PS51805"/>
    </source>
</evidence>
<reference evidence="11 12" key="1">
    <citation type="journal article" date="2020" name="Genomics">
        <title>Complete, high-quality genomes from long-read metagenomic sequencing of two wolf lichen thalli reveals enigmatic genome architecture.</title>
        <authorList>
            <person name="McKenzie S.K."/>
            <person name="Walston R.F."/>
            <person name="Allen J.L."/>
        </authorList>
    </citation>
    <scope>NUCLEOTIDE SEQUENCE [LARGE SCALE GENOMIC DNA]</scope>
    <source>
        <strain evidence="11">WasteWater2</strain>
    </source>
</reference>
<dbReference type="Pfam" id="PF01426">
    <property type="entry name" value="BAH"/>
    <property type="match status" value="1"/>
</dbReference>
<feature type="compositionally biased region" description="Pro residues" evidence="6">
    <location>
        <begin position="1549"/>
        <end position="1564"/>
    </location>
</feature>
<feature type="compositionally biased region" description="Polar residues" evidence="6">
    <location>
        <begin position="202"/>
        <end position="219"/>
    </location>
</feature>
<dbReference type="SUPFAM" id="SSF57903">
    <property type="entry name" value="FYVE/PHD zinc finger"/>
    <property type="match status" value="2"/>
</dbReference>
<dbReference type="GO" id="GO:0003682">
    <property type="term" value="F:chromatin binding"/>
    <property type="evidence" value="ECO:0007669"/>
    <property type="project" value="InterPro"/>
</dbReference>
<feature type="compositionally biased region" description="Low complexity" evidence="6">
    <location>
        <begin position="1361"/>
        <end position="1387"/>
    </location>
</feature>
<dbReference type="InterPro" id="IPR043151">
    <property type="entry name" value="BAH_sf"/>
</dbReference>
<feature type="compositionally biased region" description="Basic and acidic residues" evidence="6">
    <location>
        <begin position="545"/>
        <end position="557"/>
    </location>
</feature>
<evidence type="ECO:0000259" key="7">
    <source>
        <dbReference type="PROSITE" id="PS50016"/>
    </source>
</evidence>
<feature type="compositionally biased region" description="Pro residues" evidence="6">
    <location>
        <begin position="1810"/>
        <end position="1821"/>
    </location>
</feature>
<keyword evidence="12" id="KW-1185">Reference proteome</keyword>
<name>A0A8H6G4B8_9LECA</name>
<dbReference type="InterPro" id="IPR029617">
    <property type="entry name" value="Snt2"/>
</dbReference>
<feature type="region of interest" description="Disordered" evidence="6">
    <location>
        <begin position="42"/>
        <end position="289"/>
    </location>
</feature>
<dbReference type="InterPro" id="IPR000949">
    <property type="entry name" value="ELM2_dom"/>
</dbReference>
<organism evidence="11 12">
    <name type="scientific">Letharia columbiana</name>
    <dbReference type="NCBI Taxonomy" id="112416"/>
    <lineage>
        <taxon>Eukaryota</taxon>
        <taxon>Fungi</taxon>
        <taxon>Dikarya</taxon>
        <taxon>Ascomycota</taxon>
        <taxon>Pezizomycotina</taxon>
        <taxon>Lecanoromycetes</taxon>
        <taxon>OSLEUM clade</taxon>
        <taxon>Lecanoromycetidae</taxon>
        <taxon>Lecanorales</taxon>
        <taxon>Lecanorineae</taxon>
        <taxon>Parmeliaceae</taxon>
        <taxon>Letharia</taxon>
    </lineage>
</organism>
<feature type="compositionally biased region" description="Low complexity" evidence="6">
    <location>
        <begin position="112"/>
        <end position="129"/>
    </location>
</feature>
<accession>A0A8H6G4B8</accession>
<dbReference type="PROSITE" id="PS51805">
    <property type="entry name" value="EPHD"/>
    <property type="match status" value="1"/>
</dbReference>
<dbReference type="InterPro" id="IPR001025">
    <property type="entry name" value="BAH_dom"/>
</dbReference>
<gene>
    <name evidence="11" type="ORF">HO173_001904</name>
</gene>
<feature type="compositionally biased region" description="Polar residues" evidence="6">
    <location>
        <begin position="258"/>
        <end position="271"/>
    </location>
</feature>
<evidence type="ECO:0000256" key="2">
    <source>
        <dbReference type="ARBA" id="ARBA00022771"/>
    </source>
</evidence>
<dbReference type="InterPro" id="IPR011011">
    <property type="entry name" value="Znf_FYVE_PHD"/>
</dbReference>
<dbReference type="PANTHER" id="PTHR47672">
    <property type="entry name" value="E3 UBIQUITIN-PROTEIN LIGASE SNT2"/>
    <property type="match status" value="1"/>
</dbReference>
<dbReference type="PROSITE" id="PS51156">
    <property type="entry name" value="ELM2"/>
    <property type="match status" value="1"/>
</dbReference>
<dbReference type="GO" id="GO:0008270">
    <property type="term" value="F:zinc ion binding"/>
    <property type="evidence" value="ECO:0007669"/>
    <property type="project" value="UniProtKB-KW"/>
</dbReference>
<dbReference type="PROSITE" id="PS50016">
    <property type="entry name" value="ZF_PHD_2"/>
    <property type="match status" value="1"/>
</dbReference>
<feature type="compositionally biased region" description="Low complexity" evidence="6">
    <location>
        <begin position="144"/>
        <end position="155"/>
    </location>
</feature>
<evidence type="ECO:0000256" key="4">
    <source>
        <dbReference type="ARBA" id="ARBA00023242"/>
    </source>
</evidence>
<evidence type="ECO:0000256" key="3">
    <source>
        <dbReference type="ARBA" id="ARBA00022833"/>
    </source>
</evidence>
<evidence type="ECO:0000256" key="1">
    <source>
        <dbReference type="ARBA" id="ARBA00022723"/>
    </source>
</evidence>
<dbReference type="Pfam" id="PF13832">
    <property type="entry name" value="zf-HC5HC2H_2"/>
    <property type="match status" value="1"/>
</dbReference>
<sequence>MEYQVVGKLTDMRQRDWWGKAGFSSSSSPAVVLVGITCEDSSAAGMADDNGSAKFDRPAMADPPKHPAPHSRPASAKNESGFASLPPRVSSKSPQHNPRLPTHSVAKSSTLDSQPMTATSSSSSMPSDQQINNTMDATGASPYGTRSRNRTGSSRINYAEDRELEMEYEWSSTKRPHAGTGPSIPNTAQLGDGDKPSAANIRRSSTTAPIAPPTNTKTAIPSVPKDHLPGMSSFSVNPEPNTAPPAPSRKRKAPGNVPASSHISPAATQTPAPGIARRTAGVPNPKASRETNLMTFENCRGYLKNGKLKADDGTVLAVNDQVYLVCEPPGEPYYLARVMEFLHIDNDLSQPVDALRVNWYLRPRDMQRKVNDTRVVFASMQSDTCPITSLRGKCHITHRNDIQDLDQYRKMQDSFWYEKLFDRYIHRYYEVIPTSQVINVPAKVKKVLDERWKFVIVEIGRGKELTSAIKSNDSVDCAVCKNTYHMNCVRPPLLKKPARGFGWSCGPCSRKQEKKLEARNTPIVGEKVMEGEEEEVIDEEEDEHADPAHGRGSHDADTQNPGSRPPTAEQIAQAKLWPYRYLGIHCRVEDALDYDDRIYPRASSRLGPKHQANVQVWQGQPVEFVKPADIKKKYMKGTSHKKDAKLTKETVAALEADKVTKEKRPKWVMDEPLGYVARGEDYPVGDPRNTAQLNFRMPEVGETSTRGGDDSENRLGSVEHEKMVDDYMVRARHLAPTLIDGLAGHNTNFLDKALELLTANGYQSEKALQQLRRVTLKDLKEPELSPEDWNKFVDGVSRYGSELRAISRHVGKHQKHGTIVRIYYMWKKTPLGKQVWGNYEGRKGKKQAQQVDSKLADDVADDVDDSAFDNQKAAMRKRGFECKFCATRHSPQWRRAPAIAPGTTVPIDPSFKNSRDKNAHLMLALCQRCAMLWRRYGIQWENENELAKKVASGGGRAWRRRIDEELLIELVSANEVSSIGMSTTTAAAAASVGVEIPPNLTIHPGQDGPKKKQKIAVDNPVVLGPQDGVPVEPPKKKIIEKPPEPALIPEQPRIRLQPCAVCYEFEPLNDEHLECKYCRLTVHRNCYGVAKERPKETWTCDMCANDSGHQLSTTYDCVLCSVRAYTDTELMEPPKVSHKKKTDREREKERLERELVVTATELYHRDQKAKGRPEQPRQPLKRTSGNNWVHVVCAIFHPEIKFGDPQRLEPAEGFGAVPVAKYNTVCKLCKRTDGACINCSHCQGNVHPTCAQQYGGMLGFDLNPVKSSRSHAVNTVGMGGEVGNATAVVYCRDHPPKHPVHLMSEQQDTLNALQVFARSHKQADTSLTGTLRKALIVDAATKTAAQLGSVGANHRGSNPTAASVAVGASSSAPTTRSSRVSPSTFTVRSDEVDEDGDRVVHLSEEITAKLDAKECAMCGTDASPKWHEIMPKAVSETKAPTVIESAAEPPESSQPSDALSNGCVNGHGSDPHSDSAGRPVSSSQAEPAPMLNGDFGGGGAEDSRASGPAPGHSSNGVATGEQGLPSGNDIDEPPKFFCHKCHLRKLREPTPPPTPTPPPSEPLEPENHSPPEPEQSSPQVNLIWPSTPQPTTQEPYHGWPNQPAQNYHGPERASNGVVPHSPPVVAPPPPQHYPPPPLPPQYPEPGYRGPTPTYRDTRGVLHRGLPPQFHVPHLVNGVPAEPPSFQYRRDSSGNLYQVPYVPPAMRGPHVPPPQHPMRSPSMREHGQGPHGPPEAAENPFAVPTISQSARGPYPEYGSPPPRARTPPQAPSSRAAMGPYPEYGSPPPRARTPPPAPSSRAAMGPYSEYGSPPPRTITPPVPSSRAALGPYSEYGSPPPRTMGSVPQARPASRAAQGPYPDYDSPPSRTMGSVPQARASSRAAQGPYLEYGSPPPRTRTPPEGFGSENRWPSELANGASASPSLRNLLH</sequence>
<keyword evidence="4" id="KW-0539">Nucleus</keyword>
<keyword evidence="2 5" id="KW-0863">Zinc-finger</keyword>
<dbReference type="Proteomes" id="UP000578531">
    <property type="component" value="Unassembled WGS sequence"/>
</dbReference>
<dbReference type="PROSITE" id="PS51038">
    <property type="entry name" value="BAH"/>
    <property type="match status" value="1"/>
</dbReference>
<dbReference type="Gene3D" id="2.30.30.490">
    <property type="match status" value="1"/>
</dbReference>
<comment type="caution">
    <text evidence="11">The sequence shown here is derived from an EMBL/GenBank/DDBJ whole genome shotgun (WGS) entry which is preliminary data.</text>
</comment>
<feature type="compositionally biased region" description="Polar residues" evidence="6">
    <location>
        <begin position="1865"/>
        <end position="1881"/>
    </location>
</feature>
<feature type="domain" description="BAH" evidence="8">
    <location>
        <begin position="314"/>
        <end position="432"/>
    </location>
</feature>
<feature type="compositionally biased region" description="Low complexity" evidence="6">
    <location>
        <begin position="1444"/>
        <end position="1458"/>
    </location>
</feature>
<dbReference type="Pfam" id="PF00628">
    <property type="entry name" value="PHD"/>
    <property type="match status" value="1"/>
</dbReference>
<evidence type="ECO:0000259" key="9">
    <source>
        <dbReference type="PROSITE" id="PS51156"/>
    </source>
</evidence>
<feature type="region of interest" description="Disordered" evidence="6">
    <location>
        <begin position="524"/>
        <end position="568"/>
    </location>
</feature>
<feature type="region of interest" description="Disordered" evidence="6">
    <location>
        <begin position="1350"/>
        <end position="1396"/>
    </location>
</feature>
<evidence type="ECO:0000313" key="11">
    <source>
        <dbReference type="EMBL" id="KAF6240293.1"/>
    </source>
</evidence>
<feature type="compositionally biased region" description="Polar residues" evidence="6">
    <location>
        <begin position="1584"/>
        <end position="1594"/>
    </location>
</feature>
<evidence type="ECO:0000313" key="12">
    <source>
        <dbReference type="Proteomes" id="UP000578531"/>
    </source>
</evidence>
<dbReference type="SMART" id="SM00439">
    <property type="entry name" value="BAH"/>
    <property type="match status" value="1"/>
</dbReference>
<dbReference type="SMART" id="SM00249">
    <property type="entry name" value="PHD"/>
    <property type="match status" value="3"/>
</dbReference>
<dbReference type="GO" id="GO:0004842">
    <property type="term" value="F:ubiquitin-protein transferase activity"/>
    <property type="evidence" value="ECO:0007669"/>
    <property type="project" value="TreeGrafter"/>
</dbReference>
<dbReference type="EMBL" id="JACCJC010000004">
    <property type="protein sequence ID" value="KAF6240293.1"/>
    <property type="molecule type" value="Genomic_DNA"/>
</dbReference>
<dbReference type="GO" id="GO:0048189">
    <property type="term" value="C:Lid2 complex"/>
    <property type="evidence" value="ECO:0007669"/>
    <property type="project" value="TreeGrafter"/>
</dbReference>
<protein>
    <submittedName>
        <fullName evidence="11">Uncharacterized protein</fullName>
    </submittedName>
</protein>
<dbReference type="GeneID" id="59283578"/>
<evidence type="ECO:0000256" key="5">
    <source>
        <dbReference type="PROSITE-ProRule" id="PRU00146"/>
    </source>
</evidence>
<dbReference type="InterPro" id="IPR034732">
    <property type="entry name" value="EPHD"/>
</dbReference>
<feature type="compositionally biased region" description="Basic and acidic residues" evidence="6">
    <location>
        <begin position="54"/>
        <end position="65"/>
    </location>
</feature>
<evidence type="ECO:0000256" key="6">
    <source>
        <dbReference type="SAM" id="MobiDB-lite"/>
    </source>
</evidence>
<feature type="compositionally biased region" description="Acidic residues" evidence="6">
    <location>
        <begin position="531"/>
        <end position="544"/>
    </location>
</feature>
<dbReference type="RefSeq" id="XP_037169562.1">
    <property type="nucleotide sequence ID" value="XM_037303840.1"/>
</dbReference>
<feature type="domain" description="ELM2" evidence="9">
    <location>
        <begin position="602"/>
        <end position="775"/>
    </location>
</feature>
<feature type="compositionally biased region" description="Pro residues" evidence="6">
    <location>
        <begin position="1620"/>
        <end position="1643"/>
    </location>
</feature>
<feature type="region of interest" description="Disordered" evidence="6">
    <location>
        <begin position="1443"/>
        <end position="1928"/>
    </location>
</feature>
<dbReference type="FunFam" id="2.30.30.490:FF:000018">
    <property type="entry name" value="Lid2 complex component snt2"/>
    <property type="match status" value="1"/>
</dbReference>
<keyword evidence="3" id="KW-0862">Zinc</keyword>
<evidence type="ECO:0000259" key="8">
    <source>
        <dbReference type="PROSITE" id="PS51038"/>
    </source>
</evidence>
<dbReference type="InterPro" id="IPR001965">
    <property type="entry name" value="Znf_PHD"/>
</dbReference>
<proteinExistence type="predicted"/>
<feature type="domain" description="PHD-type" evidence="7">
    <location>
        <begin position="1056"/>
        <end position="1106"/>
    </location>
</feature>
<feature type="domain" description="PHD-type" evidence="10">
    <location>
        <begin position="1166"/>
        <end position="1280"/>
    </location>
</feature>
<dbReference type="Gene3D" id="1.10.10.60">
    <property type="entry name" value="Homeodomain-like"/>
    <property type="match status" value="1"/>
</dbReference>
<dbReference type="InterPro" id="IPR013083">
    <property type="entry name" value="Znf_RING/FYVE/PHD"/>
</dbReference>
<dbReference type="GO" id="GO:0036205">
    <property type="term" value="P:histone catabolic process"/>
    <property type="evidence" value="ECO:0007669"/>
    <property type="project" value="TreeGrafter"/>
</dbReference>
<feature type="compositionally biased region" description="Pro residues" evidence="6">
    <location>
        <begin position="1757"/>
        <end position="1769"/>
    </location>
</feature>
<feature type="compositionally biased region" description="Polar residues" evidence="6">
    <location>
        <begin position="1917"/>
        <end position="1928"/>
    </location>
</feature>